<accession>A0A6J7PSL0</accession>
<organism evidence="2">
    <name type="scientific">freshwater metagenome</name>
    <dbReference type="NCBI Taxonomy" id="449393"/>
    <lineage>
        <taxon>unclassified sequences</taxon>
        <taxon>metagenomes</taxon>
        <taxon>ecological metagenomes</taxon>
    </lineage>
</organism>
<dbReference type="EMBL" id="CAFBPA010000097">
    <property type="protein sequence ID" value="CAB5005024.1"/>
    <property type="molecule type" value="Genomic_DNA"/>
</dbReference>
<evidence type="ECO:0000256" key="1">
    <source>
        <dbReference type="SAM" id="MobiDB-lite"/>
    </source>
</evidence>
<feature type="region of interest" description="Disordered" evidence="1">
    <location>
        <begin position="426"/>
        <end position="481"/>
    </location>
</feature>
<sequence>MRKLITALLSLAVIAAAAFIAPALTSAVGGTGSYAAWVASGANADATFANTVFPAVSAEVNPGSISAPSGASVWLTEGTAFGAVYGSSRNHPYLSVGLPGGKNEGSLTLTFADGTTPGTWGFALGDIDAEDVTITATSTKGSELDVSAWFKDAFNYCNTSPKPTSCPAGTSTGEPTWNAETATLKGYADGHDTSGDAAWFQPSKEVKTLTLTQKKISGFPSYQLWIAADEGITVAASPEPSETAVDCTVGEVTQLVNGGFESPVLAAKTFKQINEANVPGWSTTASDHLIELWSDGFNKVESPAGSQFAELNATQDSELFQVVPTVPGQELTWTLYHRARAAAAIGDTMSVRIGAAGADPDSVTEFTDALSDGWVLHTGVYVVPKGQTETRFGFASGRTASGNKSIGNFLDNINFTATECLSAQATAQPASPSSSASATPSPSASPSVSTTATPSPSASPSVSTTATPSPKPTAPVEVLPDEPTVITVADLPKVPAGAEPTQVTQPDNGKAQINNGEISYTPEKGFVGTDEFTVTFTQKDGSETAVVVTVSVGKEQVPTPAITLPVKLVNGTNLLLTKQVVTNAGNTVKVSATCSPLARMQPRGDVRACVVVKQGLSAYLRITTDEPIGVTVNLTAPAVGKYSAYKQVQVYFVR</sequence>
<feature type="region of interest" description="Disordered" evidence="1">
    <location>
        <begin position="493"/>
        <end position="512"/>
    </location>
</feature>
<gene>
    <name evidence="2" type="ORF">UFOPK4043_00763</name>
</gene>
<dbReference type="AlphaFoldDB" id="A0A6J7PSL0"/>
<name>A0A6J7PSL0_9ZZZZ</name>
<feature type="compositionally biased region" description="Polar residues" evidence="1">
    <location>
        <begin position="501"/>
        <end position="512"/>
    </location>
</feature>
<protein>
    <submittedName>
        <fullName evidence="2">Unannotated protein</fullName>
    </submittedName>
</protein>
<dbReference type="Pfam" id="PF17963">
    <property type="entry name" value="Big_9"/>
    <property type="match status" value="1"/>
</dbReference>
<feature type="compositionally biased region" description="Low complexity" evidence="1">
    <location>
        <begin position="426"/>
        <end position="468"/>
    </location>
</feature>
<proteinExistence type="predicted"/>
<reference evidence="2" key="1">
    <citation type="submission" date="2020-05" db="EMBL/GenBank/DDBJ databases">
        <authorList>
            <person name="Chiriac C."/>
            <person name="Salcher M."/>
            <person name="Ghai R."/>
            <person name="Kavagutti S V."/>
        </authorList>
    </citation>
    <scope>NUCLEOTIDE SEQUENCE</scope>
</reference>
<dbReference type="Gene3D" id="2.60.40.3440">
    <property type="match status" value="1"/>
</dbReference>
<evidence type="ECO:0000313" key="2">
    <source>
        <dbReference type="EMBL" id="CAB5005024.1"/>
    </source>
</evidence>
<dbReference type="Gene3D" id="2.60.120.260">
    <property type="entry name" value="Galactose-binding domain-like"/>
    <property type="match status" value="1"/>
</dbReference>